<proteinExistence type="predicted"/>
<name>A0A0B5AXA4_9BACL</name>
<evidence type="ECO:0008006" key="3">
    <source>
        <dbReference type="Google" id="ProtNLM"/>
    </source>
</evidence>
<gene>
    <name evidence="1" type="ORF">JMA_38800</name>
</gene>
<evidence type="ECO:0000313" key="2">
    <source>
        <dbReference type="Proteomes" id="UP000031449"/>
    </source>
</evidence>
<dbReference type="BioCyc" id="JESP1508404:G14D9-13164-MONOMER"/>
<keyword evidence="2" id="KW-1185">Reference proteome</keyword>
<geneLocation type="plasmid" evidence="2"/>
<dbReference type="KEGG" id="jeo:JMA_38800"/>
<dbReference type="HOGENOM" id="CLU_054933_0_0_9"/>
<dbReference type="Proteomes" id="UP000031449">
    <property type="component" value="Plasmid unnamed"/>
</dbReference>
<reference evidence="1 2" key="1">
    <citation type="submission" date="2014-08" db="EMBL/GenBank/DDBJ databases">
        <title>Complete genome of a marine bacteria Jeotgalibacillus malaysiensis.</title>
        <authorList>
            <person name="Yaakop A.S."/>
            <person name="Chan K.-G."/>
            <person name="Goh K.M."/>
        </authorList>
    </citation>
    <scope>NUCLEOTIDE SEQUENCE [LARGE SCALE GENOMIC DNA]</scope>
    <source>
        <strain evidence="1 2">D5</strain>
        <plasmid evidence="2">Plasmid</plasmid>
    </source>
</reference>
<dbReference type="OrthoDB" id="2189310at2"/>
<sequence length="301" mass="33168">MKKYELLATDIDGQYRIRALVDIPVHGVKAGDLGGIVNGEHNLSQEHNGWIDETSSVKQSAFVLEGLVESESHLYHNVQFLKGTVSSSILEGSLRVSGNVSILNSSIESGELEGDGNIVDSSLKNVTLKGSYVLNTATVLANHSLICYKKQVWSNVQLSVQTGKMERDLEMRDVKGTLNTFNIFEDSYIEYALISNRNLNLTIGDADIREGFSKIAGNSVEEPVTIFADYLYLLSSRIDGNTEIDGHLKMIESVIQNFAKVHVLGMMENSAITEWAIVEAKGKGYTKLIDMEFAGDSTYTF</sequence>
<keyword evidence="1" id="KW-0614">Plasmid</keyword>
<accession>A0A0B5AXA4</accession>
<organism evidence="1 2">
    <name type="scientific">Jeotgalibacillus malaysiensis</name>
    <dbReference type="NCBI Taxonomy" id="1508404"/>
    <lineage>
        <taxon>Bacteria</taxon>
        <taxon>Bacillati</taxon>
        <taxon>Bacillota</taxon>
        <taxon>Bacilli</taxon>
        <taxon>Bacillales</taxon>
        <taxon>Caryophanaceae</taxon>
        <taxon>Jeotgalibacillus</taxon>
    </lineage>
</organism>
<evidence type="ECO:0000313" key="1">
    <source>
        <dbReference type="EMBL" id="AJD93198.1"/>
    </source>
</evidence>
<dbReference type="AlphaFoldDB" id="A0A0B5AXA4"/>
<dbReference type="EMBL" id="CP009417">
    <property type="protein sequence ID" value="AJD93198.1"/>
    <property type="molecule type" value="Genomic_DNA"/>
</dbReference>
<protein>
    <recommendedName>
        <fullName evidence="3">Polymer-forming cytoskeletal protein</fullName>
    </recommendedName>
</protein>